<dbReference type="GeneID" id="59260614"/>
<dbReference type="Proteomes" id="UP000531561">
    <property type="component" value="Unassembled WGS sequence"/>
</dbReference>
<gene>
    <name evidence="2" type="ORF">Bfra_006552</name>
</gene>
<reference evidence="2 3" key="1">
    <citation type="journal article" date="2020" name="Phytopathology">
        <title>A high-quality genome resource of Botrytis fragariae, a new and rapidly spreading fungal pathogen causing strawberry gray mold in the U.S.A.</title>
        <authorList>
            <person name="Wu Y."/>
            <person name="Saski C.A."/>
            <person name="Schnabel G."/>
            <person name="Xiao S."/>
            <person name="Hu M."/>
        </authorList>
    </citation>
    <scope>NUCLEOTIDE SEQUENCE [LARGE SCALE GENOMIC DNA]</scope>
    <source>
        <strain evidence="2 3">BVB16</strain>
    </source>
</reference>
<dbReference type="EMBL" id="JABFCT010000001">
    <property type="protein sequence ID" value="KAF5879344.1"/>
    <property type="molecule type" value="Genomic_DNA"/>
</dbReference>
<evidence type="ECO:0000313" key="3">
    <source>
        <dbReference type="Proteomes" id="UP000531561"/>
    </source>
</evidence>
<sequence length="97" mass="10955">MFPATIQKQNKILEYKSGGIPSDPVPRNGATTVPRVDNQGYLISIVFLFVTYKIVLYPLFKPAAKVFPEMYKVAKVRRSCRDRQIGTSEGLDMLDCL</sequence>
<organism evidence="2 3">
    <name type="scientific">Botrytis fragariae</name>
    <dbReference type="NCBI Taxonomy" id="1964551"/>
    <lineage>
        <taxon>Eukaryota</taxon>
        <taxon>Fungi</taxon>
        <taxon>Dikarya</taxon>
        <taxon>Ascomycota</taxon>
        <taxon>Pezizomycotina</taxon>
        <taxon>Leotiomycetes</taxon>
        <taxon>Helotiales</taxon>
        <taxon>Sclerotiniaceae</taxon>
        <taxon>Botrytis</taxon>
    </lineage>
</organism>
<keyword evidence="1" id="KW-0472">Membrane</keyword>
<keyword evidence="1" id="KW-0812">Transmembrane</keyword>
<dbReference type="AlphaFoldDB" id="A0A8H6EP75"/>
<protein>
    <submittedName>
        <fullName evidence="2">Uncharacterized protein</fullName>
    </submittedName>
</protein>
<evidence type="ECO:0000313" key="2">
    <source>
        <dbReference type="EMBL" id="KAF5879344.1"/>
    </source>
</evidence>
<keyword evidence="1" id="KW-1133">Transmembrane helix</keyword>
<accession>A0A8H6EP75</accession>
<proteinExistence type="predicted"/>
<evidence type="ECO:0000256" key="1">
    <source>
        <dbReference type="SAM" id="Phobius"/>
    </source>
</evidence>
<keyword evidence="3" id="KW-1185">Reference proteome</keyword>
<feature type="transmembrane region" description="Helical" evidence="1">
    <location>
        <begin position="41"/>
        <end position="60"/>
    </location>
</feature>
<name>A0A8H6EP75_9HELO</name>
<dbReference type="RefSeq" id="XP_037198288.1">
    <property type="nucleotide sequence ID" value="XM_037336922.1"/>
</dbReference>
<comment type="caution">
    <text evidence="2">The sequence shown here is derived from an EMBL/GenBank/DDBJ whole genome shotgun (WGS) entry which is preliminary data.</text>
</comment>